<dbReference type="NCBIfam" id="TIGR03991">
    <property type="entry name" value="alt_bact_glmU"/>
    <property type="match status" value="1"/>
</dbReference>
<dbReference type="PANTHER" id="PTHR43584">
    <property type="entry name" value="NUCLEOTIDYL TRANSFERASE"/>
    <property type="match status" value="1"/>
</dbReference>
<accession>E0Y0Q7</accession>
<dbReference type="InterPro" id="IPR011004">
    <property type="entry name" value="Trimer_LpxA-like_sf"/>
</dbReference>
<evidence type="ECO:0000256" key="2">
    <source>
        <dbReference type="ARBA" id="ARBA00023315"/>
    </source>
</evidence>
<dbReference type="GO" id="GO:0016779">
    <property type="term" value="F:nucleotidyltransferase activity"/>
    <property type="evidence" value="ECO:0007669"/>
    <property type="project" value="UniProtKB-ARBA"/>
</dbReference>
<dbReference type="SUPFAM" id="SSF51161">
    <property type="entry name" value="Trimeric LpxA-like enzymes"/>
    <property type="match status" value="1"/>
</dbReference>
<dbReference type="AlphaFoldDB" id="E0Y0Q7"/>
<dbReference type="InterPro" id="IPR023917">
    <property type="entry name" value="Bifunctiontional_GlmU_bac-type"/>
</dbReference>
<dbReference type="PANTHER" id="PTHR43584:SF9">
    <property type="entry name" value="TRANSFERASE HEXAPEPTIDE REPEAT CONTAINING PROTEIN"/>
    <property type="match status" value="1"/>
</dbReference>
<dbReference type="EMBL" id="GU474939">
    <property type="protein sequence ID" value="ADI20248.1"/>
    <property type="molecule type" value="Genomic_DNA"/>
</dbReference>
<evidence type="ECO:0008006" key="4">
    <source>
        <dbReference type="Google" id="ProtNLM"/>
    </source>
</evidence>
<proteinExistence type="predicted"/>
<sequence>MRIQLVDSSNRDHLLPLTFTRPVSALRCGILTIAEKYAQRGHVIGNDTQSYLQRKYPSLAKADVAVDGGVCPTDEFLAAAEALTLGQSLCKGDTVIAWKGEKPADTAGSACFEGPLNIVARPWDIWGLNATELEADFDLLTAGRTSAPIHESCTVIGDRIFLEEGAKATASILNATSGAIYLAKDAEIMEGCVVRGGLALGASSALKLGTKIYGATTLGPHCKVGGEVNNSVLIGYSNKGHDGFLGNSALGEWCNLGADTNNSNLKNNYDEVKAWSYVSKRFAKTGQQFCGLIMGDHSKSGINTMFNTGTVVGVSANVYGAGFPRNFIASFSWGGPQGTMEYKLDKALDTAHRMMQRRGLAVDDVEKEILQAVYEQTSEFRR</sequence>
<evidence type="ECO:0000256" key="1">
    <source>
        <dbReference type="ARBA" id="ARBA00022679"/>
    </source>
</evidence>
<dbReference type="Pfam" id="PF13562">
    <property type="entry name" value="NTP_transf_4"/>
    <property type="match status" value="1"/>
</dbReference>
<keyword evidence="2" id="KW-0012">Acyltransferase</keyword>
<evidence type="ECO:0000313" key="3">
    <source>
        <dbReference type="EMBL" id="ADI20248.1"/>
    </source>
</evidence>
<keyword evidence="1" id="KW-0808">Transferase</keyword>
<name>E0Y0Q7_9SPHI</name>
<dbReference type="InterPro" id="IPR050065">
    <property type="entry name" value="GlmU-like"/>
</dbReference>
<dbReference type="Gene3D" id="2.160.10.10">
    <property type="entry name" value="Hexapeptide repeat proteins"/>
    <property type="match status" value="1"/>
</dbReference>
<organism evidence="3">
    <name type="scientific">uncultured Sphingobacterium sp. EB080_L08E11</name>
    <dbReference type="NCBI Taxonomy" id="710992"/>
    <lineage>
        <taxon>Bacteria</taxon>
        <taxon>Pseudomonadati</taxon>
        <taxon>Bacteroidota</taxon>
        <taxon>Sphingobacteriia</taxon>
        <taxon>Sphingobacteriales</taxon>
        <taxon>Sphingobacteriaceae</taxon>
        <taxon>Sphingobacterium</taxon>
        <taxon>environmental samples</taxon>
    </lineage>
</organism>
<reference evidence="3" key="1">
    <citation type="journal article" date="2011" name="Environ. Microbiol.">
        <title>Time-series analyses of Monterey Bay coastal microbial picoplankton using a 'genome proxy' microarray.</title>
        <authorList>
            <person name="Rich V.I."/>
            <person name="Pham V.D."/>
            <person name="Eppley J."/>
            <person name="Shi Y."/>
            <person name="DeLong E.F."/>
        </authorList>
    </citation>
    <scope>NUCLEOTIDE SEQUENCE</scope>
</reference>
<protein>
    <recommendedName>
        <fullName evidence="4">Glucose-1-phosphate thymidylyltransferase</fullName>
    </recommendedName>
</protein>
<dbReference type="GO" id="GO:0016746">
    <property type="term" value="F:acyltransferase activity"/>
    <property type="evidence" value="ECO:0007669"/>
    <property type="project" value="UniProtKB-KW"/>
</dbReference>